<dbReference type="PROSITE" id="PS51257">
    <property type="entry name" value="PROKAR_LIPOPROTEIN"/>
    <property type="match status" value="1"/>
</dbReference>
<dbReference type="Gene3D" id="3.10.50.40">
    <property type="match status" value="1"/>
</dbReference>
<dbReference type="EMBL" id="JAAIIH010000016">
    <property type="protein sequence ID" value="NMN01116.1"/>
    <property type="molecule type" value="Genomic_DNA"/>
</dbReference>
<keyword evidence="4 6" id="KW-0697">Rotamase</keyword>
<dbReference type="InterPro" id="IPR001179">
    <property type="entry name" value="PPIase_FKBP_dom"/>
</dbReference>
<evidence type="ECO:0000256" key="2">
    <source>
        <dbReference type="ARBA" id="ARBA00006577"/>
    </source>
</evidence>
<evidence type="ECO:0000256" key="6">
    <source>
        <dbReference type="PROSITE-ProRule" id="PRU00277"/>
    </source>
</evidence>
<dbReference type="InterPro" id="IPR046357">
    <property type="entry name" value="PPIase_dom_sf"/>
</dbReference>
<dbReference type="RefSeq" id="WP_169276197.1">
    <property type="nucleotide sequence ID" value="NZ_JAAIIH010000016.1"/>
</dbReference>
<feature type="domain" description="PPIase FKBP-type" evidence="8">
    <location>
        <begin position="242"/>
        <end position="328"/>
    </location>
</feature>
<accession>A0A7Y0HYB6</accession>
<dbReference type="Proteomes" id="UP000588277">
    <property type="component" value="Unassembled WGS sequence"/>
</dbReference>
<evidence type="ECO:0000256" key="7">
    <source>
        <dbReference type="SAM" id="SignalP"/>
    </source>
</evidence>
<evidence type="ECO:0000256" key="4">
    <source>
        <dbReference type="ARBA" id="ARBA00023110"/>
    </source>
</evidence>
<keyword evidence="5 6" id="KW-0413">Isomerase</keyword>
<evidence type="ECO:0000259" key="8">
    <source>
        <dbReference type="PROSITE" id="PS50059"/>
    </source>
</evidence>
<sequence>MRYDSAKHILSTAAAAVCALAMTVGLAACGGSGNTTASASGSSSAAPSSSSASSSLVKMTGIKASGEVGQKPTITFDSTPYTVPDGGYAILQEGNGDTLEEGDRICMQSVAISAKTGAEIYSSWENATPDCAAVLDSSQLRSGLLDVFKGQKVGMLIAMGVNDTTATDDAQKSYVMASTVVSKSRDLTRAEGDAVTDVPSNLPKVTLDGNGKPSIDINGYQSDGTLVAQPLIKGKGAQVTSSSTAVVKYTGWLLDGTQFDSSWDKNTTFNASMSGGVFTGWTEGLTGQTVGSQVLLVVPPDKGYGSTAQGSIPANSTLVFVVDILAAY</sequence>
<evidence type="ECO:0000256" key="1">
    <source>
        <dbReference type="ARBA" id="ARBA00000971"/>
    </source>
</evidence>
<reference evidence="9 10" key="1">
    <citation type="submission" date="2020-02" db="EMBL/GenBank/DDBJ databases">
        <title>Characterization of phylogenetic diversity of novel bifidobacterial species isolated in Czech ZOOs.</title>
        <authorList>
            <person name="Lugli G.A."/>
            <person name="Vera N.B."/>
            <person name="Ventura M."/>
        </authorList>
    </citation>
    <scope>NUCLEOTIDE SEQUENCE [LARGE SCALE GENOMIC DNA]</scope>
    <source>
        <strain evidence="9 10">DSM 109958</strain>
    </source>
</reference>
<dbReference type="PANTHER" id="PTHR43811">
    <property type="entry name" value="FKBP-TYPE PEPTIDYL-PROLYL CIS-TRANS ISOMERASE FKPA"/>
    <property type="match status" value="1"/>
</dbReference>
<dbReference type="Pfam" id="PF00254">
    <property type="entry name" value="FKBP_C"/>
    <property type="match status" value="1"/>
</dbReference>
<organism evidence="9 10">
    <name type="scientific">Bifidobacterium moraviense</name>
    <dbReference type="NCBI Taxonomy" id="2675323"/>
    <lineage>
        <taxon>Bacteria</taxon>
        <taxon>Bacillati</taxon>
        <taxon>Actinomycetota</taxon>
        <taxon>Actinomycetes</taxon>
        <taxon>Bifidobacteriales</taxon>
        <taxon>Bifidobacteriaceae</taxon>
        <taxon>Bifidobacterium</taxon>
    </lineage>
</organism>
<comment type="catalytic activity">
    <reaction evidence="1 6">
        <text>[protein]-peptidylproline (omega=180) = [protein]-peptidylproline (omega=0)</text>
        <dbReference type="Rhea" id="RHEA:16237"/>
        <dbReference type="Rhea" id="RHEA-COMP:10747"/>
        <dbReference type="Rhea" id="RHEA-COMP:10748"/>
        <dbReference type="ChEBI" id="CHEBI:83833"/>
        <dbReference type="ChEBI" id="CHEBI:83834"/>
        <dbReference type="EC" id="5.2.1.8"/>
    </reaction>
</comment>
<dbReference type="AlphaFoldDB" id="A0A7Y0HYB6"/>
<gene>
    <name evidence="9" type="ORF">G1C96_1699</name>
</gene>
<dbReference type="PROSITE" id="PS50059">
    <property type="entry name" value="FKBP_PPIASE"/>
    <property type="match status" value="1"/>
</dbReference>
<comment type="caution">
    <text evidence="9">The sequence shown here is derived from an EMBL/GenBank/DDBJ whole genome shotgun (WGS) entry which is preliminary data.</text>
</comment>
<evidence type="ECO:0000256" key="5">
    <source>
        <dbReference type="ARBA" id="ARBA00023235"/>
    </source>
</evidence>
<dbReference type="GO" id="GO:0003755">
    <property type="term" value="F:peptidyl-prolyl cis-trans isomerase activity"/>
    <property type="evidence" value="ECO:0007669"/>
    <property type="project" value="UniProtKB-KW"/>
</dbReference>
<evidence type="ECO:0000313" key="10">
    <source>
        <dbReference type="Proteomes" id="UP000588277"/>
    </source>
</evidence>
<name>A0A7Y0HYB6_9BIFI</name>
<feature type="chain" id="PRO_5038688355" description="peptidylprolyl isomerase" evidence="7">
    <location>
        <begin position="28"/>
        <end position="328"/>
    </location>
</feature>
<proteinExistence type="inferred from homology"/>
<feature type="signal peptide" evidence="7">
    <location>
        <begin position="1"/>
        <end position="27"/>
    </location>
</feature>
<evidence type="ECO:0000256" key="3">
    <source>
        <dbReference type="ARBA" id="ARBA00013194"/>
    </source>
</evidence>
<dbReference type="PANTHER" id="PTHR43811:SF19">
    <property type="entry name" value="39 KDA FK506-BINDING NUCLEAR PROTEIN"/>
    <property type="match status" value="1"/>
</dbReference>
<evidence type="ECO:0000313" key="9">
    <source>
        <dbReference type="EMBL" id="NMN01116.1"/>
    </source>
</evidence>
<keyword evidence="10" id="KW-1185">Reference proteome</keyword>
<dbReference type="SUPFAM" id="SSF54534">
    <property type="entry name" value="FKBP-like"/>
    <property type="match status" value="1"/>
</dbReference>
<protein>
    <recommendedName>
        <fullName evidence="3 6">peptidylprolyl isomerase</fullName>
        <ecNumber evidence="3 6">5.2.1.8</ecNumber>
    </recommendedName>
</protein>
<comment type="similarity">
    <text evidence="2">Belongs to the FKBP-type PPIase family.</text>
</comment>
<dbReference type="EC" id="5.2.1.8" evidence="3 6"/>
<keyword evidence="7" id="KW-0732">Signal</keyword>